<dbReference type="InterPro" id="IPR053137">
    <property type="entry name" value="NLR-like"/>
</dbReference>
<evidence type="ECO:0000313" key="4">
    <source>
        <dbReference type="Proteomes" id="UP001240236"/>
    </source>
</evidence>
<dbReference type="Pfam" id="PF13424">
    <property type="entry name" value="TPR_12"/>
    <property type="match status" value="2"/>
</dbReference>
<evidence type="ECO:0000259" key="2">
    <source>
        <dbReference type="Pfam" id="PF00931"/>
    </source>
</evidence>
<dbReference type="Gene3D" id="3.40.50.300">
    <property type="entry name" value="P-loop containing nucleotide triphosphate hydrolases"/>
    <property type="match status" value="1"/>
</dbReference>
<feature type="domain" description="NB-ARC" evidence="2">
    <location>
        <begin position="210"/>
        <end position="341"/>
    </location>
</feature>
<protein>
    <submittedName>
        <fullName evidence="3">Tetratricopeptide (TPR) repeat protein</fullName>
    </submittedName>
</protein>
<gene>
    <name evidence="3" type="ORF">J2S42_005549</name>
</gene>
<evidence type="ECO:0000313" key="3">
    <source>
        <dbReference type="EMBL" id="MDQ0368880.1"/>
    </source>
</evidence>
<dbReference type="AlphaFoldDB" id="A0AAE4AZ97"/>
<proteinExistence type="predicted"/>
<keyword evidence="4" id="KW-1185">Reference proteome</keyword>
<feature type="region of interest" description="Disordered" evidence="1">
    <location>
        <begin position="126"/>
        <end position="148"/>
    </location>
</feature>
<reference evidence="3 4" key="1">
    <citation type="submission" date="2023-07" db="EMBL/GenBank/DDBJ databases">
        <title>Sequencing the genomes of 1000 actinobacteria strains.</title>
        <authorList>
            <person name="Klenk H.-P."/>
        </authorList>
    </citation>
    <scope>NUCLEOTIDE SEQUENCE [LARGE SCALE GENOMIC DNA]</scope>
    <source>
        <strain evidence="3 4">DSM 44709</strain>
    </source>
</reference>
<name>A0AAE4AZ97_9ACTN</name>
<dbReference type="InterPro" id="IPR011990">
    <property type="entry name" value="TPR-like_helical_dom_sf"/>
</dbReference>
<dbReference type="Pfam" id="PF00931">
    <property type="entry name" value="NB-ARC"/>
    <property type="match status" value="1"/>
</dbReference>
<dbReference type="GO" id="GO:0043531">
    <property type="term" value="F:ADP binding"/>
    <property type="evidence" value="ECO:0007669"/>
    <property type="project" value="InterPro"/>
</dbReference>
<dbReference type="InterPro" id="IPR002182">
    <property type="entry name" value="NB-ARC"/>
</dbReference>
<organism evidence="3 4">
    <name type="scientific">Catenuloplanes indicus</name>
    <dbReference type="NCBI Taxonomy" id="137267"/>
    <lineage>
        <taxon>Bacteria</taxon>
        <taxon>Bacillati</taxon>
        <taxon>Actinomycetota</taxon>
        <taxon>Actinomycetes</taxon>
        <taxon>Micromonosporales</taxon>
        <taxon>Micromonosporaceae</taxon>
        <taxon>Catenuloplanes</taxon>
    </lineage>
</organism>
<dbReference type="SUPFAM" id="SSF48452">
    <property type="entry name" value="TPR-like"/>
    <property type="match status" value="2"/>
</dbReference>
<dbReference type="NCBIfam" id="NF040586">
    <property type="entry name" value="FxSxx_TPR"/>
    <property type="match status" value="1"/>
</dbReference>
<dbReference type="RefSeq" id="WP_307243705.1">
    <property type="nucleotide sequence ID" value="NZ_JAUSUZ010000001.1"/>
</dbReference>
<dbReference type="Gene3D" id="1.25.40.10">
    <property type="entry name" value="Tetratricopeptide repeat domain"/>
    <property type="match status" value="2"/>
</dbReference>
<feature type="compositionally biased region" description="Basic and acidic residues" evidence="1">
    <location>
        <begin position="975"/>
        <end position="992"/>
    </location>
</feature>
<dbReference type="PANTHER" id="PTHR46082">
    <property type="entry name" value="ATP/GTP-BINDING PROTEIN-RELATED"/>
    <property type="match status" value="1"/>
</dbReference>
<feature type="region of interest" description="Disordered" evidence="1">
    <location>
        <begin position="974"/>
        <end position="999"/>
    </location>
</feature>
<dbReference type="PANTHER" id="PTHR46082:SF6">
    <property type="entry name" value="AAA+ ATPASE DOMAIN-CONTAINING PROTEIN-RELATED"/>
    <property type="match status" value="1"/>
</dbReference>
<comment type="caution">
    <text evidence="3">The sequence shown here is derived from an EMBL/GenBank/DDBJ whole genome shotgun (WGS) entry which is preliminary data.</text>
</comment>
<dbReference type="InterPro" id="IPR027417">
    <property type="entry name" value="P-loop_NTPase"/>
</dbReference>
<accession>A0AAE4AZ97</accession>
<dbReference type="EMBL" id="JAUSUZ010000001">
    <property type="protein sequence ID" value="MDQ0368880.1"/>
    <property type="molecule type" value="Genomic_DNA"/>
</dbReference>
<dbReference type="SUPFAM" id="SSF52540">
    <property type="entry name" value="P-loop containing nucleoside triphosphate hydrolases"/>
    <property type="match status" value="1"/>
</dbReference>
<sequence length="999" mass="109251">MTDPPGSPGSADHARLISLLRTVSPASLAAAAVDLSFGSPSEDPDWADVEGIVRWIDGLPVTVDAPAPLACFAERLAHDPTVPNGTELHAWFDSASGLDPSSRLEIHSATLRNLVRLRTLSNQIYTDGDAGPIGRPSARHEGEAEPLSSPALAHSLLPATETELGGAREPVRIWGGVPLRNPDFTGRETLLSDLRKALETRSAASVLPQTLHGMGGVGKTQLAVEFVYRYQEQYDLVWWIAAEQQSLVLQSLHELARRLGLPQTEDMRQSAIMVMDALATTSLRWLIVYDNALNPDDITGLVPSAGGHVLLTSRNQTWASVWDAIEVDVFDRPESVELIRKRGDVITREDAERLAEKLGDLPLALDQAASWQRATRMPVSEYLELFDHHVRELLDEGRPANYPTTVAAFVNIAFERLRTEAPAVAQLLELFAYLGAEPLSVSLLRAAKNSAVSQPLGSVLRDSIKLNRTIRALRQYGLAKVGGDQAIQVHRLVQLVIREGLSEDLAEQSRRNAHAILAAANPEAPGNRENWSTYALIEPHLQPAGLVHSDEREAHQAVIDQIRYLYVIGDAEGSRRLGELAVSVWQKNRTAPNLGPDGEHTLIATRHLANALRQLGMTERAKTLDIETLDRFEQNPDFGRLHEHTLFTLAGIGVDLRIAGDLQGALASEDDTVERHRAAYGDDDYETIRVLGNRAVSLRMLSRFSEAYEVDLEVLSALQETVGENHWLTLLMQSNLARDLYGLGRYSEALELQRNFLPLHAAVIGERHPHVLLAHRMLAIALRKTGAFGEALTYARNNYRDVSARYGPDHEYALSAAMTLANTLRTLGQPGEARNLATGALNRYRRLYGDEHPLTLAAATNMSIILRALGEHRDALDLDQRTLGALTGSLGDEHSYTLCVAANHANNLVQAHELAAARDLSEKTLALSRSARGPQHPYTLACAANTALDRIATGNDAGGRSLLDETVLALSEALGPDHPETVDIGRGKRAECDIEPPPT</sequence>
<dbReference type="Proteomes" id="UP001240236">
    <property type="component" value="Unassembled WGS sequence"/>
</dbReference>
<evidence type="ECO:0000256" key="1">
    <source>
        <dbReference type="SAM" id="MobiDB-lite"/>
    </source>
</evidence>